<protein>
    <recommendedName>
        <fullName evidence="4">DNA gyrase subunit B</fullName>
    </recommendedName>
</protein>
<dbReference type="Proteomes" id="UP000789359">
    <property type="component" value="Unassembled WGS sequence"/>
</dbReference>
<keyword evidence="3" id="KW-1185">Reference proteome</keyword>
<dbReference type="EMBL" id="CAJHOE010000001">
    <property type="protein sequence ID" value="CAD7286185.1"/>
    <property type="molecule type" value="Genomic_DNA"/>
</dbReference>
<feature type="transmembrane region" description="Helical" evidence="1">
    <location>
        <begin position="12"/>
        <end position="36"/>
    </location>
</feature>
<evidence type="ECO:0000313" key="3">
    <source>
        <dbReference type="Proteomes" id="UP000789359"/>
    </source>
</evidence>
<evidence type="ECO:0000313" key="2">
    <source>
        <dbReference type="EMBL" id="CAD7286185.1"/>
    </source>
</evidence>
<evidence type="ECO:0000256" key="1">
    <source>
        <dbReference type="SAM" id="Phobius"/>
    </source>
</evidence>
<organism evidence="2 3">
    <name type="scientific">Campylobacter suis</name>
    <dbReference type="NCBI Taxonomy" id="2790657"/>
    <lineage>
        <taxon>Bacteria</taxon>
        <taxon>Pseudomonadati</taxon>
        <taxon>Campylobacterota</taxon>
        <taxon>Epsilonproteobacteria</taxon>
        <taxon>Campylobacterales</taxon>
        <taxon>Campylobacteraceae</taxon>
        <taxon>Campylobacter</taxon>
    </lineage>
</organism>
<proteinExistence type="predicted"/>
<feature type="transmembrane region" description="Helical" evidence="1">
    <location>
        <begin position="48"/>
        <end position="69"/>
    </location>
</feature>
<keyword evidence="1" id="KW-0472">Membrane</keyword>
<keyword evidence="1" id="KW-1133">Transmembrane helix</keyword>
<keyword evidence="1" id="KW-0812">Transmembrane</keyword>
<sequence>MKIAKFTLTIVSIFYPFTIVFVPEYSYIIVATLCILWGMRYFFERQRFALFVAIFFIFTFFVGSLKFAYPVLINLGLFFTFLISLKSTPIITQIALLKEPNLDENGINYTRKLTKVWIYFFVFNAALSLVFALLQDKSIWVFYCGVVSYVLIAILFFGEILYRRYVLKV</sequence>
<gene>
    <name evidence="2" type="ORF">LMG8286_00016</name>
</gene>
<name>A0ABN7K2C9_9BACT</name>
<evidence type="ECO:0008006" key="4">
    <source>
        <dbReference type="Google" id="ProtNLM"/>
    </source>
</evidence>
<feature type="transmembrane region" description="Helical" evidence="1">
    <location>
        <begin position="75"/>
        <end position="96"/>
    </location>
</feature>
<feature type="transmembrane region" description="Helical" evidence="1">
    <location>
        <begin position="116"/>
        <end position="134"/>
    </location>
</feature>
<reference evidence="2 3" key="1">
    <citation type="submission" date="2020-11" db="EMBL/GenBank/DDBJ databases">
        <authorList>
            <person name="Peeters C."/>
        </authorList>
    </citation>
    <scope>NUCLEOTIDE SEQUENCE [LARGE SCALE GENOMIC DNA]</scope>
    <source>
        <strain evidence="2 3">LMG 8286</strain>
    </source>
</reference>
<comment type="caution">
    <text evidence="2">The sequence shown here is derived from an EMBL/GenBank/DDBJ whole genome shotgun (WGS) entry which is preliminary data.</text>
</comment>
<feature type="transmembrane region" description="Helical" evidence="1">
    <location>
        <begin position="140"/>
        <end position="162"/>
    </location>
</feature>
<accession>A0ABN7K2C9</accession>